<protein>
    <submittedName>
        <fullName evidence="2">Uncharacterized protein</fullName>
    </submittedName>
</protein>
<evidence type="ECO:0000313" key="3">
    <source>
        <dbReference type="Proteomes" id="UP001317742"/>
    </source>
</evidence>
<gene>
    <name evidence="2" type="ORF">SYK_02400</name>
</gene>
<proteinExistence type="predicted"/>
<feature type="region of interest" description="Disordered" evidence="1">
    <location>
        <begin position="58"/>
        <end position="97"/>
    </location>
</feature>
<evidence type="ECO:0000313" key="2">
    <source>
        <dbReference type="EMBL" id="BDQ35880.1"/>
    </source>
</evidence>
<dbReference type="EMBL" id="AP026709">
    <property type="protein sequence ID" value="BDQ35880.1"/>
    <property type="molecule type" value="Genomic_DNA"/>
</dbReference>
<keyword evidence="3" id="KW-1185">Reference proteome</keyword>
<dbReference type="Proteomes" id="UP001317742">
    <property type="component" value="Chromosome"/>
</dbReference>
<sequence length="97" mass="10794">MNLLTTSELKDFLRLPTNKAAKKIAKQLGVEPICFGNGRSLGNRYVREEVEEGLLTLRGGKPKSQIETKTKKPRKTSHLFDGPCPFPPKARLTDKAS</sequence>
<name>A0ABN6RY11_9BACT</name>
<accession>A0ABN6RY11</accession>
<evidence type="ECO:0000256" key="1">
    <source>
        <dbReference type="SAM" id="MobiDB-lite"/>
    </source>
</evidence>
<organism evidence="2 3">
    <name type="scientific">Pseudodesulfovibrio nedwellii</name>
    <dbReference type="NCBI Taxonomy" id="2973072"/>
    <lineage>
        <taxon>Bacteria</taxon>
        <taxon>Pseudomonadati</taxon>
        <taxon>Thermodesulfobacteriota</taxon>
        <taxon>Desulfovibrionia</taxon>
        <taxon>Desulfovibrionales</taxon>
        <taxon>Desulfovibrionaceae</taxon>
    </lineage>
</organism>
<dbReference type="RefSeq" id="WP_281761809.1">
    <property type="nucleotide sequence ID" value="NZ_AP026709.1"/>
</dbReference>
<reference evidence="2 3" key="1">
    <citation type="submission" date="2022-08" db="EMBL/GenBank/DDBJ databases">
        <title>Genome Sequence of the sulphate-reducing bacterium, Pseudodesulfovibrio sp. SYK.</title>
        <authorList>
            <person name="Kondo R."/>
            <person name="Kataoka T."/>
        </authorList>
    </citation>
    <scope>NUCLEOTIDE SEQUENCE [LARGE SCALE GENOMIC DNA]</scope>
    <source>
        <strain evidence="2 3">SYK</strain>
    </source>
</reference>